<dbReference type="SUPFAM" id="SSF53822">
    <property type="entry name" value="Periplasmic binding protein-like I"/>
    <property type="match status" value="1"/>
</dbReference>
<dbReference type="EMBL" id="FNSV01000005">
    <property type="protein sequence ID" value="SEC74224.1"/>
    <property type="molecule type" value="Genomic_DNA"/>
</dbReference>
<dbReference type="InterPro" id="IPR028082">
    <property type="entry name" value="Peripla_BP_I"/>
</dbReference>
<dbReference type="PANTHER" id="PTHR30146:SF153">
    <property type="entry name" value="LACTOSE OPERON REPRESSOR"/>
    <property type="match status" value="1"/>
</dbReference>
<keyword evidence="1" id="KW-0805">Transcription regulation</keyword>
<organism evidence="6 7">
    <name type="scientific">Rhodococcus koreensis</name>
    <dbReference type="NCBI Taxonomy" id="99653"/>
    <lineage>
        <taxon>Bacteria</taxon>
        <taxon>Bacillati</taxon>
        <taxon>Actinomycetota</taxon>
        <taxon>Actinomycetes</taxon>
        <taxon>Mycobacteriales</taxon>
        <taxon>Nocardiaceae</taxon>
        <taxon>Rhodococcus</taxon>
    </lineage>
</organism>
<dbReference type="GO" id="GO:0000976">
    <property type="term" value="F:transcription cis-regulatory region binding"/>
    <property type="evidence" value="ECO:0007669"/>
    <property type="project" value="TreeGrafter"/>
</dbReference>
<dbReference type="InterPro" id="IPR000843">
    <property type="entry name" value="HTH_LacI"/>
</dbReference>
<evidence type="ECO:0000256" key="2">
    <source>
        <dbReference type="ARBA" id="ARBA00023125"/>
    </source>
</evidence>
<evidence type="ECO:0000313" key="6">
    <source>
        <dbReference type="EMBL" id="SEC74224.1"/>
    </source>
</evidence>
<dbReference type="RefSeq" id="WP_072943584.1">
    <property type="nucleotide sequence ID" value="NZ_FNSV01000005.1"/>
</dbReference>
<evidence type="ECO:0000256" key="3">
    <source>
        <dbReference type="ARBA" id="ARBA00023163"/>
    </source>
</evidence>
<feature type="compositionally biased region" description="Basic and acidic residues" evidence="4">
    <location>
        <begin position="222"/>
        <end position="237"/>
    </location>
</feature>
<accession>A0A1H4V1E2</accession>
<feature type="region of interest" description="Disordered" evidence="4">
    <location>
        <begin position="222"/>
        <end position="241"/>
    </location>
</feature>
<dbReference type="SMART" id="SM00354">
    <property type="entry name" value="HTH_LACI"/>
    <property type="match status" value="1"/>
</dbReference>
<protein>
    <submittedName>
        <fullName evidence="6">DNA-binding transcriptional regulator, LacI/PurR family</fullName>
    </submittedName>
</protein>
<evidence type="ECO:0000256" key="1">
    <source>
        <dbReference type="ARBA" id="ARBA00023015"/>
    </source>
</evidence>
<gene>
    <name evidence="6" type="ORF">SAMN04490239_5272</name>
</gene>
<dbReference type="SUPFAM" id="SSF47413">
    <property type="entry name" value="lambda repressor-like DNA-binding domains"/>
    <property type="match status" value="1"/>
</dbReference>
<dbReference type="PANTHER" id="PTHR30146">
    <property type="entry name" value="LACI-RELATED TRANSCRIPTIONAL REPRESSOR"/>
    <property type="match status" value="1"/>
</dbReference>
<dbReference type="GO" id="GO:0003700">
    <property type="term" value="F:DNA-binding transcription factor activity"/>
    <property type="evidence" value="ECO:0007669"/>
    <property type="project" value="TreeGrafter"/>
</dbReference>
<dbReference type="Pfam" id="PF00356">
    <property type="entry name" value="LacI"/>
    <property type="match status" value="1"/>
</dbReference>
<dbReference type="InterPro" id="IPR010982">
    <property type="entry name" value="Lambda_DNA-bd_dom_sf"/>
</dbReference>
<dbReference type="PROSITE" id="PS50932">
    <property type="entry name" value="HTH_LACI_2"/>
    <property type="match status" value="1"/>
</dbReference>
<dbReference type="Gene3D" id="1.10.260.40">
    <property type="entry name" value="lambda repressor-like DNA-binding domains"/>
    <property type="match status" value="1"/>
</dbReference>
<feature type="domain" description="HTH lacI-type" evidence="5">
    <location>
        <begin position="8"/>
        <end position="62"/>
    </location>
</feature>
<evidence type="ECO:0000259" key="5">
    <source>
        <dbReference type="PROSITE" id="PS50932"/>
    </source>
</evidence>
<dbReference type="InterPro" id="IPR046335">
    <property type="entry name" value="LacI/GalR-like_sensor"/>
</dbReference>
<name>A0A1H4V1E2_9NOCA</name>
<evidence type="ECO:0000256" key="4">
    <source>
        <dbReference type="SAM" id="MobiDB-lite"/>
    </source>
</evidence>
<keyword evidence="3" id="KW-0804">Transcription</keyword>
<dbReference type="Pfam" id="PF13377">
    <property type="entry name" value="Peripla_BP_3"/>
    <property type="match status" value="1"/>
</dbReference>
<feature type="region of interest" description="Disordered" evidence="4">
    <location>
        <begin position="275"/>
        <end position="294"/>
    </location>
</feature>
<proteinExistence type="predicted"/>
<keyword evidence="7" id="KW-1185">Reference proteome</keyword>
<dbReference type="Proteomes" id="UP000183561">
    <property type="component" value="Unassembled WGS sequence"/>
</dbReference>
<dbReference type="CDD" id="cd01392">
    <property type="entry name" value="HTH_LacI"/>
    <property type="match status" value="1"/>
</dbReference>
<dbReference type="OrthoDB" id="37081at2"/>
<sequence length="341" mass="36494">MTEKRSRPTIADVARHAGVSTTTVSHTFSGKGVVAAATRERVRATAKSLGYRPDVVARGLRSNRLGILALVLRPLETLDSSLPEGVDYFLRFAGSAALAAMDFGYGLMLVSDPTREESPAAALACDGFLITEPVTNDPLIEMLLGEGVPFLSVGKDPARAAYENWIDTDTEFMTDLVLQHLDEAGATRVALVAGTDPNSWNLGAEAAYRAWAEARGQDPLVAHRPETTGESGGRDAADELFDRDDPPDAVYCLTGRHAAGVLARVRERGLDVPGDVQIVGGSDSEHTRSATPPITSVDLQPELLARVAVTQLVNRLDNLDRPVPPGKLHGRLIVRNSTRTS</sequence>
<keyword evidence="2 6" id="KW-0238">DNA-binding</keyword>
<evidence type="ECO:0000313" key="7">
    <source>
        <dbReference type="Proteomes" id="UP000183561"/>
    </source>
</evidence>
<dbReference type="AlphaFoldDB" id="A0A1H4V1E2"/>
<dbReference type="Gene3D" id="3.40.50.2300">
    <property type="match status" value="2"/>
</dbReference>
<reference evidence="7" key="1">
    <citation type="submission" date="2016-10" db="EMBL/GenBank/DDBJ databases">
        <authorList>
            <person name="Varghese N."/>
            <person name="Submissions S."/>
        </authorList>
    </citation>
    <scope>NUCLEOTIDE SEQUENCE [LARGE SCALE GENOMIC DNA]</scope>
    <source>
        <strain evidence="7">DSM 44498</strain>
    </source>
</reference>